<name>A0A0W1R2K9_9EURY</name>
<evidence type="ECO:0000313" key="6">
    <source>
        <dbReference type="Proteomes" id="UP000054387"/>
    </source>
</evidence>
<reference evidence="5 6" key="1">
    <citation type="submission" date="2015-12" db="EMBL/GenBank/DDBJ databases">
        <title>Haloprofundus marisrubri gen. nov., sp. nov., an extremely halophilic archaeon isolated from the Discovery deep brine-seawater interface in the Red Sea.</title>
        <authorList>
            <person name="Zhang G."/>
            <person name="Stingl U."/>
            <person name="Rashid M."/>
        </authorList>
    </citation>
    <scope>NUCLEOTIDE SEQUENCE [LARGE SCALE GENOMIC DNA]</scope>
    <source>
        <strain evidence="5 6">SB9</strain>
    </source>
</reference>
<keyword evidence="6" id="KW-1185">Reference proteome</keyword>
<proteinExistence type="predicted"/>
<dbReference type="SUPFAM" id="SSF88659">
    <property type="entry name" value="Sigma3 and sigma4 domains of RNA polymerase sigma factors"/>
    <property type="match status" value="1"/>
</dbReference>
<keyword evidence="1" id="KW-0805">Transcription regulation</keyword>
<dbReference type="AlphaFoldDB" id="A0A0W1R2K9"/>
<evidence type="ECO:0000256" key="2">
    <source>
        <dbReference type="ARBA" id="ARBA00023163"/>
    </source>
</evidence>
<evidence type="ECO:0000259" key="3">
    <source>
        <dbReference type="Pfam" id="PF04967"/>
    </source>
</evidence>
<dbReference type="RefSeq" id="WP_058583543.1">
    <property type="nucleotide sequence ID" value="NZ_LOPU01000040.1"/>
</dbReference>
<organism evidence="5 6">
    <name type="scientific">Haloprofundus marisrubri</name>
    <dbReference type="NCBI Taxonomy" id="1514971"/>
    <lineage>
        <taxon>Archaea</taxon>
        <taxon>Methanobacteriati</taxon>
        <taxon>Methanobacteriota</taxon>
        <taxon>Stenosarchaea group</taxon>
        <taxon>Halobacteria</taxon>
        <taxon>Halobacteriales</taxon>
        <taxon>Haloferacaceae</taxon>
        <taxon>Haloprofundus</taxon>
    </lineage>
</organism>
<dbReference type="Pfam" id="PF04967">
    <property type="entry name" value="HTH_10"/>
    <property type="match status" value="1"/>
</dbReference>
<dbReference type="PANTHER" id="PTHR34236">
    <property type="entry name" value="DIMETHYL SULFOXIDE REDUCTASE TRANSCRIPTIONAL ACTIVATOR"/>
    <property type="match status" value="1"/>
</dbReference>
<protein>
    <submittedName>
        <fullName evidence="5">Transcriptional regulator</fullName>
    </submittedName>
</protein>
<dbReference type="InterPro" id="IPR056531">
    <property type="entry name" value="HVO_A0563_N"/>
</dbReference>
<dbReference type="PANTHER" id="PTHR34236:SF1">
    <property type="entry name" value="DIMETHYL SULFOXIDE REDUCTASE TRANSCRIPTIONAL ACTIVATOR"/>
    <property type="match status" value="1"/>
</dbReference>
<accession>A0A0W1R2K9</accession>
<feature type="domain" description="HVO-A0563 N-terminal" evidence="4">
    <location>
        <begin position="4"/>
        <end position="145"/>
    </location>
</feature>
<dbReference type="OrthoDB" id="27447at2157"/>
<dbReference type="InterPro" id="IPR036388">
    <property type="entry name" value="WH-like_DNA-bd_sf"/>
</dbReference>
<feature type="domain" description="HTH bat-type" evidence="3">
    <location>
        <begin position="156"/>
        <end position="207"/>
    </location>
</feature>
<keyword evidence="2" id="KW-0804">Transcription</keyword>
<comment type="caution">
    <text evidence="5">The sequence shown here is derived from an EMBL/GenBank/DDBJ whole genome shotgun (WGS) entry which is preliminary data.</text>
</comment>
<evidence type="ECO:0000259" key="4">
    <source>
        <dbReference type="Pfam" id="PF24280"/>
    </source>
</evidence>
<gene>
    <name evidence="5" type="ORF">AUR64_02400</name>
</gene>
<evidence type="ECO:0000256" key="1">
    <source>
        <dbReference type="ARBA" id="ARBA00023015"/>
    </source>
</evidence>
<dbReference type="InterPro" id="IPR013324">
    <property type="entry name" value="RNA_pol_sigma_r3/r4-like"/>
</dbReference>
<dbReference type="EMBL" id="LOPU01000040">
    <property type="protein sequence ID" value="KTG07712.1"/>
    <property type="molecule type" value="Genomic_DNA"/>
</dbReference>
<dbReference type="InterPro" id="IPR007050">
    <property type="entry name" value="HTH_bacterioopsin"/>
</dbReference>
<evidence type="ECO:0000313" key="5">
    <source>
        <dbReference type="EMBL" id="KTG07712.1"/>
    </source>
</evidence>
<dbReference type="Pfam" id="PF24280">
    <property type="entry name" value="HVO_A0563_N"/>
    <property type="match status" value="1"/>
</dbReference>
<sequence length="214" mass="23997">MHKAVFRIRSDSPYAGATAGNDTRIELWCNDHCDLLHIEGDRQSEVVDHVESTVGVRERIDNGDDRTVVTDACLKEYRDDYIERHIAASGCLLLPPLRYERGEKVVRVLALNPANLATLYADISADHNVTVESKQELSSVKSETPVLSASAFLPNLSKRQREVFLVAYERGYYEIPRGTTTEEIADVVGVGRRTAEHHLRRAEEKLATAFAAYL</sequence>
<dbReference type="STRING" id="1514971.AUR64_02400"/>
<dbReference type="Gene3D" id="1.10.10.10">
    <property type="entry name" value="Winged helix-like DNA-binding domain superfamily/Winged helix DNA-binding domain"/>
    <property type="match status" value="1"/>
</dbReference>
<dbReference type="Proteomes" id="UP000054387">
    <property type="component" value="Unassembled WGS sequence"/>
</dbReference>